<dbReference type="EC" id="5.4.99.2" evidence="3"/>
<evidence type="ECO:0000256" key="2">
    <source>
        <dbReference type="ARBA" id="ARBA00008465"/>
    </source>
</evidence>
<keyword evidence="10" id="KW-1185">Reference proteome</keyword>
<dbReference type="EMBL" id="CP150496">
    <property type="protein sequence ID" value="WYW56800.1"/>
    <property type="molecule type" value="Genomic_DNA"/>
</dbReference>
<reference evidence="9 10" key="1">
    <citation type="submission" date="2024-03" db="EMBL/GenBank/DDBJ databases">
        <authorList>
            <person name="Cao K."/>
        </authorList>
    </citation>
    <scope>NUCLEOTIDE SEQUENCE [LARGE SCALE GENOMIC DNA]</scope>
    <source>
        <strain evidence="9 10">MCCC 1K00696</strain>
    </source>
</reference>
<organism evidence="9 10">
    <name type="scientific">Polaribacter marinaquae</name>
    <dbReference type="NCBI Taxonomy" id="1642819"/>
    <lineage>
        <taxon>Bacteria</taxon>
        <taxon>Pseudomonadati</taxon>
        <taxon>Bacteroidota</taxon>
        <taxon>Flavobacteriia</taxon>
        <taxon>Flavobacteriales</taxon>
        <taxon>Flavobacteriaceae</taxon>
    </lineage>
</organism>
<dbReference type="Pfam" id="PF02310">
    <property type="entry name" value="B12-binding"/>
    <property type="match status" value="1"/>
</dbReference>
<dbReference type="NCBIfam" id="TIGR00640">
    <property type="entry name" value="acid_CoA_mut_C"/>
    <property type="match status" value="1"/>
</dbReference>
<dbReference type="InterPro" id="IPR006099">
    <property type="entry name" value="MeMalonylCoA_mutase_a/b_cat"/>
</dbReference>
<name>A0ABZ2TUK8_9FLAO</name>
<protein>
    <recommendedName>
        <fullName evidence="3">methylmalonyl-CoA mutase</fullName>
        <ecNumber evidence="3">5.4.99.2</ecNumber>
    </recommendedName>
</protein>
<dbReference type="InterPro" id="IPR006158">
    <property type="entry name" value="Cobalamin-bd"/>
</dbReference>
<accession>A0ABZ2TUK8</accession>
<dbReference type="GO" id="GO:0004494">
    <property type="term" value="F:methylmalonyl-CoA mutase activity"/>
    <property type="evidence" value="ECO:0007669"/>
    <property type="project" value="UniProtKB-EC"/>
</dbReference>
<keyword evidence="4" id="KW-0846">Cobalamin</keyword>
<dbReference type="CDD" id="cd02071">
    <property type="entry name" value="MM_CoA_mut_B12_BD"/>
    <property type="match status" value="1"/>
</dbReference>
<keyword evidence="6 9" id="KW-0413">Isomerase</keyword>
<evidence type="ECO:0000256" key="7">
    <source>
        <dbReference type="ARBA" id="ARBA00023285"/>
    </source>
</evidence>
<dbReference type="SUPFAM" id="SSF52242">
    <property type="entry name" value="Cobalamin (vitamin B12)-binding domain"/>
    <property type="match status" value="1"/>
</dbReference>
<evidence type="ECO:0000256" key="5">
    <source>
        <dbReference type="ARBA" id="ARBA00022723"/>
    </source>
</evidence>
<sequence>MSRKSVENISLLKDNNLKEKSFKHENFVAGIAPNLRGPYSTMYVRRPWTIRQYAGFSTAEESNAFYRRNLKAGQKGLSVAFDLATHRGYDSDHERVQGDVGKAGVAIDSVEDMKVLFDQIPLDKMSVSMTMNGAVLPILAFYIVAAEEQGVSLDKLSGTIQNDILKEFMVRNTYIYPPSPSMKIIADIFKYTSNNMPKFNSISISGYHMQEAGATAEIELAYTLADGLEYIRKGIDAGMDIDLFAPRLSFFWAIGMDHFTEIAKLRAARMLWAKIVKQFNPKNPKSLALRTHCQTSGWSLTEQDPFNNVARTTIEAMAAAFGGTQSLHTNALDEAIALPTDFSARIARNTQIYLQQETHITKTVDPWAGSYYVEELTEEIANKAWALIQEVEELGGMTKAIEKGIPKMRIEEAAAKKQAKIDSGQDVIVGVNKYKLAQEDPLHILEVDNEAVRNSQIERLNKLKTDRNNDAVKSSLSDLTSAAKSGNENLLDLAVKAAKNRATLGEISDALEEEFGRHKAVHKTISGVYSKEIKEDKVFKEAKELADKFAELEGRRPRIMIAKLGQDGHDRGAKVVATGYADLGFDVDIGPLFQTPKEATKQAVENDVHILGISSLAAGHKTLVPQVIAELKAYEREDIMVIVGGVIPAQDYQYLFDAGAVGVFGPGTKIAQAAIDMLTILIDSISE</sequence>
<dbReference type="Gene3D" id="3.40.50.280">
    <property type="entry name" value="Cobalamin-binding domain"/>
    <property type="match status" value="1"/>
</dbReference>
<dbReference type="InterPro" id="IPR058549">
    <property type="entry name" value="MeMalonylCoA_mutase_a/b_site"/>
</dbReference>
<dbReference type="InterPro" id="IPR006098">
    <property type="entry name" value="MMCoA_mutase_a_cat"/>
</dbReference>
<comment type="cofactor">
    <cofactor evidence="1">
        <name>adenosylcob(III)alamin</name>
        <dbReference type="ChEBI" id="CHEBI:18408"/>
    </cofactor>
</comment>
<dbReference type="Gene3D" id="3.20.20.240">
    <property type="entry name" value="Methylmalonyl-CoA mutase"/>
    <property type="match status" value="1"/>
</dbReference>
<dbReference type="PROSITE" id="PS51332">
    <property type="entry name" value="B12_BINDING"/>
    <property type="match status" value="1"/>
</dbReference>
<feature type="domain" description="B12-binding" evidence="8">
    <location>
        <begin position="556"/>
        <end position="687"/>
    </location>
</feature>
<evidence type="ECO:0000256" key="4">
    <source>
        <dbReference type="ARBA" id="ARBA00022628"/>
    </source>
</evidence>
<evidence type="ECO:0000256" key="3">
    <source>
        <dbReference type="ARBA" id="ARBA00012398"/>
    </source>
</evidence>
<dbReference type="RefSeq" id="WP_340934847.1">
    <property type="nucleotide sequence ID" value="NZ_CP150496.1"/>
</dbReference>
<evidence type="ECO:0000256" key="6">
    <source>
        <dbReference type="ARBA" id="ARBA00023235"/>
    </source>
</evidence>
<gene>
    <name evidence="9" type="primary">scpA</name>
    <name evidence="9" type="ORF">WG950_05970</name>
</gene>
<dbReference type="InterPro" id="IPR016176">
    <property type="entry name" value="Cbl-dep_enz_cat"/>
</dbReference>
<keyword evidence="5" id="KW-0479">Metal-binding</keyword>
<dbReference type="InterPro" id="IPR036724">
    <property type="entry name" value="Cobalamin-bd_sf"/>
</dbReference>
<proteinExistence type="inferred from homology"/>
<evidence type="ECO:0000259" key="8">
    <source>
        <dbReference type="PROSITE" id="PS51332"/>
    </source>
</evidence>
<dbReference type="NCBIfam" id="TIGR00641">
    <property type="entry name" value="acid_CoA_mut_N"/>
    <property type="match status" value="1"/>
</dbReference>
<dbReference type="PANTHER" id="PTHR48101">
    <property type="entry name" value="METHYLMALONYL-COA MUTASE, MITOCHONDRIAL-RELATED"/>
    <property type="match status" value="1"/>
</dbReference>
<dbReference type="NCBIfam" id="NF006944">
    <property type="entry name" value="PRK09426.1"/>
    <property type="match status" value="1"/>
</dbReference>
<dbReference type="Pfam" id="PF01642">
    <property type="entry name" value="MM_CoA_mutase"/>
    <property type="match status" value="1"/>
</dbReference>
<dbReference type="InterPro" id="IPR006159">
    <property type="entry name" value="Acid_CoA_mut_C"/>
</dbReference>
<comment type="similarity">
    <text evidence="2">Belongs to the methylmalonyl-CoA mutase family.</text>
</comment>
<dbReference type="CDD" id="cd03679">
    <property type="entry name" value="MM_CoA_mutase_alpha_like"/>
    <property type="match status" value="1"/>
</dbReference>
<dbReference type="SUPFAM" id="SSF51703">
    <property type="entry name" value="Cobalamin (vitamin B12)-dependent enzymes"/>
    <property type="match status" value="1"/>
</dbReference>
<dbReference type="PROSITE" id="PS00544">
    <property type="entry name" value="METMALONYL_COA_MUTASE"/>
    <property type="match status" value="1"/>
</dbReference>
<dbReference type="PANTHER" id="PTHR48101:SF4">
    <property type="entry name" value="METHYLMALONYL-COA MUTASE, MITOCHONDRIAL"/>
    <property type="match status" value="1"/>
</dbReference>
<keyword evidence="7" id="KW-0170">Cobalt</keyword>
<evidence type="ECO:0000313" key="9">
    <source>
        <dbReference type="EMBL" id="WYW56800.1"/>
    </source>
</evidence>
<evidence type="ECO:0000313" key="10">
    <source>
        <dbReference type="Proteomes" id="UP001491088"/>
    </source>
</evidence>
<evidence type="ECO:0000256" key="1">
    <source>
        <dbReference type="ARBA" id="ARBA00001922"/>
    </source>
</evidence>
<dbReference type="Proteomes" id="UP001491088">
    <property type="component" value="Chromosome"/>
</dbReference>